<comment type="caution">
    <text evidence="2">The sequence shown here is derived from an EMBL/GenBank/DDBJ whole genome shotgun (WGS) entry which is preliminary data.</text>
</comment>
<dbReference type="AlphaFoldDB" id="A0AA39KFE1"/>
<feature type="compositionally biased region" description="Acidic residues" evidence="1">
    <location>
        <begin position="155"/>
        <end position="177"/>
    </location>
</feature>
<proteinExistence type="predicted"/>
<reference evidence="2" key="1">
    <citation type="submission" date="2023-06" db="EMBL/GenBank/DDBJ databases">
        <authorList>
            <consortium name="Lawrence Berkeley National Laboratory"/>
            <person name="Ahrendt S."/>
            <person name="Sahu N."/>
            <person name="Indic B."/>
            <person name="Wong-Bajracharya J."/>
            <person name="Merenyi Z."/>
            <person name="Ke H.-M."/>
            <person name="Monk M."/>
            <person name="Kocsube S."/>
            <person name="Drula E."/>
            <person name="Lipzen A."/>
            <person name="Balint B."/>
            <person name="Henrissat B."/>
            <person name="Andreopoulos B."/>
            <person name="Martin F.M."/>
            <person name="Harder C.B."/>
            <person name="Rigling D."/>
            <person name="Ford K.L."/>
            <person name="Foster G.D."/>
            <person name="Pangilinan J."/>
            <person name="Papanicolaou A."/>
            <person name="Barry K."/>
            <person name="LaButti K."/>
            <person name="Viragh M."/>
            <person name="Koriabine M."/>
            <person name="Yan M."/>
            <person name="Riley R."/>
            <person name="Champramary S."/>
            <person name="Plett K.L."/>
            <person name="Tsai I.J."/>
            <person name="Slot J."/>
            <person name="Sipos G."/>
            <person name="Plett J."/>
            <person name="Nagy L.G."/>
            <person name="Grigoriev I.V."/>
        </authorList>
    </citation>
    <scope>NUCLEOTIDE SEQUENCE</scope>
    <source>
        <strain evidence="2">CCBAS 213</strain>
    </source>
</reference>
<sequence>MSASADISNFEFKPTDGVPATWTPAHAILVYKSLKADPIRHDTDGWGRAHIRWVTKAIWFCDKIRRLSKVTGTPYHVLANQRVNVIHHLRPLLARHGTPSLQYFAKRSPSFRKQLYGMIGVEWKGLADPPSSSDETSEEEEEEEEEGLSGKSGEDSGDWGSDDDGDDHEEDESEVQEDLMDVDGEDSGSAAGNMNVARAAPVVIKAKRYTKTGWPVSLNQRLRQGKTQPSMRQNMEELEEEGHLEESEWKCDRYRGVGGRLCRVPKDSNNGHPACAECLISSHSGGS</sequence>
<name>A0AA39KFE1_ARMTA</name>
<feature type="compositionally biased region" description="Polar residues" evidence="1">
    <location>
        <begin position="223"/>
        <end position="233"/>
    </location>
</feature>
<feature type="compositionally biased region" description="Acidic residues" evidence="1">
    <location>
        <begin position="135"/>
        <end position="147"/>
    </location>
</feature>
<feature type="region of interest" description="Disordered" evidence="1">
    <location>
        <begin position="126"/>
        <end position="177"/>
    </location>
</feature>
<evidence type="ECO:0000313" key="3">
    <source>
        <dbReference type="Proteomes" id="UP001175211"/>
    </source>
</evidence>
<dbReference type="GeneID" id="85365846"/>
<evidence type="ECO:0000256" key="1">
    <source>
        <dbReference type="SAM" id="MobiDB-lite"/>
    </source>
</evidence>
<protein>
    <submittedName>
        <fullName evidence="2">Uncharacterized protein</fullName>
    </submittedName>
</protein>
<organism evidence="2 3">
    <name type="scientific">Armillaria tabescens</name>
    <name type="common">Ringless honey mushroom</name>
    <name type="synonym">Agaricus tabescens</name>
    <dbReference type="NCBI Taxonomy" id="1929756"/>
    <lineage>
        <taxon>Eukaryota</taxon>
        <taxon>Fungi</taxon>
        <taxon>Dikarya</taxon>
        <taxon>Basidiomycota</taxon>
        <taxon>Agaricomycotina</taxon>
        <taxon>Agaricomycetes</taxon>
        <taxon>Agaricomycetidae</taxon>
        <taxon>Agaricales</taxon>
        <taxon>Marasmiineae</taxon>
        <taxon>Physalacriaceae</taxon>
        <taxon>Desarmillaria</taxon>
    </lineage>
</organism>
<keyword evidence="3" id="KW-1185">Reference proteome</keyword>
<evidence type="ECO:0000313" key="2">
    <source>
        <dbReference type="EMBL" id="KAK0457768.1"/>
    </source>
</evidence>
<dbReference type="RefSeq" id="XP_060330067.1">
    <property type="nucleotide sequence ID" value="XM_060482298.1"/>
</dbReference>
<feature type="region of interest" description="Disordered" evidence="1">
    <location>
        <begin position="223"/>
        <end position="244"/>
    </location>
</feature>
<dbReference type="Proteomes" id="UP001175211">
    <property type="component" value="Unassembled WGS sequence"/>
</dbReference>
<gene>
    <name evidence="2" type="ORF">EV420DRAFT_477306</name>
</gene>
<accession>A0AA39KFE1</accession>
<dbReference type="EMBL" id="JAUEPS010000020">
    <property type="protein sequence ID" value="KAK0457768.1"/>
    <property type="molecule type" value="Genomic_DNA"/>
</dbReference>